<dbReference type="InterPro" id="IPR036227">
    <property type="entry name" value="Ribosomal_uL15/eL18_sf"/>
</dbReference>
<protein>
    <recommendedName>
        <fullName evidence="4">Large ribosomal subunit protein uL15m</fullName>
    </recommendedName>
    <alternativeName>
        <fullName evidence="5">39S ribosomal protein L15, mitochondrial</fullName>
    </alternativeName>
</protein>
<dbReference type="AlphaFoldDB" id="A0A7R9LCX9"/>
<dbReference type="OrthoDB" id="361383at2759"/>
<sequence>MSSPTEKALHLLRYLPRVSLNNLSPNPYFKKKTYKVGQYRPREKINKSNRERLRFWPVGYEGGRVPFYLKIPIEEYYKNHKYRRQYPPLTLFQLQLMIDNKAIDPEEPIDLTSLCNTNFYRIDPRFNHFGVHLTDEGCNEFRAKVNIEVQYAREPVIAAIERNGGVITAAYYDINSVIALHRPMDFFQKGEPIPKRMLPTEDAVEYYTDPKNRGYLADPQKVEEERQILAQKYGYKLPDHSRDPIMNIRKDPRQVFFGLEPGWVVNLRDRQILRPTDPDLNQYYRD</sequence>
<evidence type="ECO:0000259" key="6">
    <source>
        <dbReference type="Pfam" id="PF00828"/>
    </source>
</evidence>
<dbReference type="GO" id="GO:0005762">
    <property type="term" value="C:mitochondrial large ribosomal subunit"/>
    <property type="evidence" value="ECO:0007669"/>
    <property type="project" value="TreeGrafter"/>
</dbReference>
<dbReference type="GO" id="GO:0006412">
    <property type="term" value="P:translation"/>
    <property type="evidence" value="ECO:0007669"/>
    <property type="project" value="InterPro"/>
</dbReference>
<evidence type="ECO:0000313" key="8">
    <source>
        <dbReference type="Proteomes" id="UP000728032"/>
    </source>
</evidence>
<dbReference type="SUPFAM" id="SSF52080">
    <property type="entry name" value="Ribosomal proteins L15p and L18e"/>
    <property type="match status" value="1"/>
</dbReference>
<evidence type="ECO:0000313" key="7">
    <source>
        <dbReference type="EMBL" id="CAD7639108.1"/>
    </source>
</evidence>
<dbReference type="InterPro" id="IPR021131">
    <property type="entry name" value="Ribosomal_uL15/eL18"/>
</dbReference>
<comment type="similarity">
    <text evidence="1">Belongs to the universal ribosomal protein uL15 family.</text>
</comment>
<evidence type="ECO:0000256" key="5">
    <source>
        <dbReference type="ARBA" id="ARBA00035423"/>
    </source>
</evidence>
<proteinExistence type="inferred from homology"/>
<accession>A0A7R9LCX9</accession>
<name>A0A7R9LCX9_9ACAR</name>
<evidence type="ECO:0000256" key="2">
    <source>
        <dbReference type="ARBA" id="ARBA00022980"/>
    </source>
</evidence>
<feature type="domain" description="Large ribosomal subunit protein uL15/eL18" evidence="6">
    <location>
        <begin position="89"/>
        <end position="168"/>
    </location>
</feature>
<dbReference type="Pfam" id="PF00828">
    <property type="entry name" value="Ribosomal_L27A"/>
    <property type="match status" value="1"/>
</dbReference>
<dbReference type="InterPro" id="IPR005749">
    <property type="entry name" value="Ribosomal_uL15_bac-type"/>
</dbReference>
<gene>
    <name evidence="7" type="ORF">ONB1V03_LOCUS1782</name>
</gene>
<dbReference type="EMBL" id="OC915182">
    <property type="protein sequence ID" value="CAD7639108.1"/>
    <property type="molecule type" value="Genomic_DNA"/>
</dbReference>
<keyword evidence="2" id="KW-0689">Ribosomal protein</keyword>
<dbReference type="PANTHER" id="PTHR12934:SF11">
    <property type="entry name" value="LARGE RIBOSOMAL SUBUNIT PROTEIN UL15M"/>
    <property type="match status" value="1"/>
</dbReference>
<dbReference type="Proteomes" id="UP000728032">
    <property type="component" value="Unassembled WGS sequence"/>
</dbReference>
<keyword evidence="3" id="KW-0687">Ribonucleoprotein</keyword>
<reference evidence="7" key="1">
    <citation type="submission" date="2020-11" db="EMBL/GenBank/DDBJ databases">
        <authorList>
            <person name="Tran Van P."/>
        </authorList>
    </citation>
    <scope>NUCLEOTIDE SEQUENCE</scope>
</reference>
<dbReference type="PANTHER" id="PTHR12934">
    <property type="entry name" value="50S RIBOSOMAL PROTEIN L15"/>
    <property type="match status" value="1"/>
</dbReference>
<evidence type="ECO:0000256" key="1">
    <source>
        <dbReference type="ARBA" id="ARBA00007320"/>
    </source>
</evidence>
<dbReference type="EMBL" id="CAJPVJ010000357">
    <property type="protein sequence ID" value="CAG2162183.1"/>
    <property type="molecule type" value="Genomic_DNA"/>
</dbReference>
<evidence type="ECO:0000256" key="4">
    <source>
        <dbReference type="ARBA" id="ARBA00035299"/>
    </source>
</evidence>
<dbReference type="GO" id="GO:0003735">
    <property type="term" value="F:structural constituent of ribosome"/>
    <property type="evidence" value="ECO:0007669"/>
    <property type="project" value="InterPro"/>
</dbReference>
<organism evidence="7">
    <name type="scientific">Oppiella nova</name>
    <dbReference type="NCBI Taxonomy" id="334625"/>
    <lineage>
        <taxon>Eukaryota</taxon>
        <taxon>Metazoa</taxon>
        <taxon>Ecdysozoa</taxon>
        <taxon>Arthropoda</taxon>
        <taxon>Chelicerata</taxon>
        <taxon>Arachnida</taxon>
        <taxon>Acari</taxon>
        <taxon>Acariformes</taxon>
        <taxon>Sarcoptiformes</taxon>
        <taxon>Oribatida</taxon>
        <taxon>Brachypylina</taxon>
        <taxon>Oppioidea</taxon>
        <taxon>Oppiidae</taxon>
        <taxon>Oppiella</taxon>
    </lineage>
</organism>
<keyword evidence="8" id="KW-1185">Reference proteome</keyword>
<evidence type="ECO:0000256" key="3">
    <source>
        <dbReference type="ARBA" id="ARBA00023274"/>
    </source>
</evidence>